<dbReference type="EMBL" id="CM009291">
    <property type="protein sequence ID" value="PNT47662.1"/>
    <property type="molecule type" value="Genomic_DNA"/>
</dbReference>
<gene>
    <name evidence="1" type="ORF">POPTR_002G037200</name>
</gene>
<accession>A0A2K2BD12</accession>
<organism evidence="1 2">
    <name type="scientific">Populus trichocarpa</name>
    <name type="common">Western balsam poplar</name>
    <name type="synonym">Populus balsamifera subsp. trichocarpa</name>
    <dbReference type="NCBI Taxonomy" id="3694"/>
    <lineage>
        <taxon>Eukaryota</taxon>
        <taxon>Viridiplantae</taxon>
        <taxon>Streptophyta</taxon>
        <taxon>Embryophyta</taxon>
        <taxon>Tracheophyta</taxon>
        <taxon>Spermatophyta</taxon>
        <taxon>Magnoliopsida</taxon>
        <taxon>eudicotyledons</taxon>
        <taxon>Gunneridae</taxon>
        <taxon>Pentapetalae</taxon>
        <taxon>rosids</taxon>
        <taxon>fabids</taxon>
        <taxon>Malpighiales</taxon>
        <taxon>Salicaceae</taxon>
        <taxon>Saliceae</taxon>
        <taxon>Populus</taxon>
    </lineage>
</organism>
<proteinExistence type="predicted"/>
<sequence length="68" mass="7951">MILAFTTLRCKGSIACCSSVRLQESNNKPMRAFQLFYSTVISTDLHFQKQQRKTESIIKLFPSHFYFL</sequence>
<name>A0A2K2BD12_POPTR</name>
<dbReference type="Proteomes" id="UP000006729">
    <property type="component" value="Chromosome 2"/>
</dbReference>
<dbReference type="AlphaFoldDB" id="A0A2K2BD12"/>
<evidence type="ECO:0000313" key="1">
    <source>
        <dbReference type="EMBL" id="PNT47662.1"/>
    </source>
</evidence>
<dbReference type="InParanoid" id="A0A2K2BD12"/>
<reference evidence="1 2" key="1">
    <citation type="journal article" date="2006" name="Science">
        <title>The genome of black cottonwood, Populus trichocarpa (Torr. &amp; Gray).</title>
        <authorList>
            <person name="Tuskan G.A."/>
            <person name="Difazio S."/>
            <person name="Jansson S."/>
            <person name="Bohlmann J."/>
            <person name="Grigoriev I."/>
            <person name="Hellsten U."/>
            <person name="Putnam N."/>
            <person name="Ralph S."/>
            <person name="Rombauts S."/>
            <person name="Salamov A."/>
            <person name="Schein J."/>
            <person name="Sterck L."/>
            <person name="Aerts A."/>
            <person name="Bhalerao R.R."/>
            <person name="Bhalerao R.P."/>
            <person name="Blaudez D."/>
            <person name="Boerjan W."/>
            <person name="Brun A."/>
            <person name="Brunner A."/>
            <person name="Busov V."/>
            <person name="Campbell M."/>
            <person name="Carlson J."/>
            <person name="Chalot M."/>
            <person name="Chapman J."/>
            <person name="Chen G.L."/>
            <person name="Cooper D."/>
            <person name="Coutinho P.M."/>
            <person name="Couturier J."/>
            <person name="Covert S."/>
            <person name="Cronk Q."/>
            <person name="Cunningham R."/>
            <person name="Davis J."/>
            <person name="Degroeve S."/>
            <person name="Dejardin A."/>
            <person name="Depamphilis C."/>
            <person name="Detter J."/>
            <person name="Dirks B."/>
            <person name="Dubchak I."/>
            <person name="Duplessis S."/>
            <person name="Ehlting J."/>
            <person name="Ellis B."/>
            <person name="Gendler K."/>
            <person name="Goodstein D."/>
            <person name="Gribskov M."/>
            <person name="Grimwood J."/>
            <person name="Groover A."/>
            <person name="Gunter L."/>
            <person name="Hamberger B."/>
            <person name="Heinze B."/>
            <person name="Helariutta Y."/>
            <person name="Henrissat B."/>
            <person name="Holligan D."/>
            <person name="Holt R."/>
            <person name="Huang W."/>
            <person name="Islam-Faridi N."/>
            <person name="Jones S."/>
            <person name="Jones-Rhoades M."/>
            <person name="Jorgensen R."/>
            <person name="Joshi C."/>
            <person name="Kangasjarvi J."/>
            <person name="Karlsson J."/>
            <person name="Kelleher C."/>
            <person name="Kirkpatrick R."/>
            <person name="Kirst M."/>
            <person name="Kohler A."/>
            <person name="Kalluri U."/>
            <person name="Larimer F."/>
            <person name="Leebens-Mack J."/>
            <person name="Leple J.C."/>
            <person name="Locascio P."/>
            <person name="Lou Y."/>
            <person name="Lucas S."/>
            <person name="Martin F."/>
            <person name="Montanini B."/>
            <person name="Napoli C."/>
            <person name="Nelson D.R."/>
            <person name="Nelson C."/>
            <person name="Nieminen K."/>
            <person name="Nilsson O."/>
            <person name="Pereda V."/>
            <person name="Peter G."/>
            <person name="Philippe R."/>
            <person name="Pilate G."/>
            <person name="Poliakov A."/>
            <person name="Razumovskaya J."/>
            <person name="Richardson P."/>
            <person name="Rinaldi C."/>
            <person name="Ritland K."/>
            <person name="Rouze P."/>
            <person name="Ryaboy D."/>
            <person name="Schmutz J."/>
            <person name="Schrader J."/>
            <person name="Segerman B."/>
            <person name="Shin H."/>
            <person name="Siddiqui A."/>
            <person name="Sterky F."/>
            <person name="Terry A."/>
            <person name="Tsai C.J."/>
            <person name="Uberbacher E."/>
            <person name="Unneberg P."/>
            <person name="Vahala J."/>
            <person name="Wall K."/>
            <person name="Wessler S."/>
            <person name="Yang G."/>
            <person name="Yin T."/>
            <person name="Douglas C."/>
            <person name="Marra M."/>
            <person name="Sandberg G."/>
            <person name="Van de Peer Y."/>
            <person name="Rokhsar D."/>
        </authorList>
    </citation>
    <scope>NUCLEOTIDE SEQUENCE [LARGE SCALE GENOMIC DNA]</scope>
    <source>
        <strain evidence="2">cv. Nisqually</strain>
    </source>
</reference>
<evidence type="ECO:0000313" key="2">
    <source>
        <dbReference type="Proteomes" id="UP000006729"/>
    </source>
</evidence>
<protein>
    <submittedName>
        <fullName evidence="1">Uncharacterized protein</fullName>
    </submittedName>
</protein>
<keyword evidence="2" id="KW-1185">Reference proteome</keyword>